<evidence type="ECO:0000313" key="1">
    <source>
        <dbReference type="EMBL" id="TDX84049.1"/>
    </source>
</evidence>
<gene>
    <name evidence="1" type="ORF">B0I22_1643</name>
</gene>
<organism evidence="1 2">
    <name type="scientific">Epilithonimonas xixisoli</name>
    <dbReference type="NCBI Taxonomy" id="1476462"/>
    <lineage>
        <taxon>Bacteria</taxon>
        <taxon>Pseudomonadati</taxon>
        <taxon>Bacteroidota</taxon>
        <taxon>Flavobacteriia</taxon>
        <taxon>Flavobacteriales</taxon>
        <taxon>Weeksellaceae</taxon>
        <taxon>Chryseobacterium group</taxon>
        <taxon>Epilithonimonas</taxon>
    </lineage>
</organism>
<reference evidence="1 2" key="1">
    <citation type="submission" date="2019-03" db="EMBL/GenBank/DDBJ databases">
        <title>Genomic Encyclopedia of Type Strains, Phase III (KMG-III): the genomes of soil and plant-associated and newly described type strains.</title>
        <authorList>
            <person name="Whitman W."/>
        </authorList>
    </citation>
    <scope>NUCLEOTIDE SEQUENCE [LARGE SCALE GENOMIC DNA]</scope>
    <source>
        <strain evidence="1 2">CGMCC 1.12802</strain>
    </source>
</reference>
<name>A0A4R8I640_9FLAO</name>
<evidence type="ECO:0000313" key="2">
    <source>
        <dbReference type="Proteomes" id="UP000295313"/>
    </source>
</evidence>
<keyword evidence="2" id="KW-1185">Reference proteome</keyword>
<dbReference type="AlphaFoldDB" id="A0A4R8I640"/>
<proteinExistence type="predicted"/>
<protein>
    <submittedName>
        <fullName evidence="1">Uncharacterized protein</fullName>
    </submittedName>
</protein>
<dbReference type="EMBL" id="SOEO01000002">
    <property type="protein sequence ID" value="TDX84049.1"/>
    <property type="molecule type" value="Genomic_DNA"/>
</dbReference>
<accession>A0A4R8I640</accession>
<comment type="caution">
    <text evidence="1">The sequence shown here is derived from an EMBL/GenBank/DDBJ whole genome shotgun (WGS) entry which is preliminary data.</text>
</comment>
<sequence length="151" mass="17696">MNKKSATQTKAQEIFQILPLKKTMHIKKNEPEVYKAIFSNDALLDANILNDFIDRYQPEVNISERARHVFSRLPLLKQTIIKTSEPKMYEALFNDKNDTALLKEFLSKYEPLNEKVTSMQELEKLSLEDQLAFKNNFPDDYKKIISTEPKQ</sequence>
<dbReference type="Proteomes" id="UP000295313">
    <property type="component" value="Unassembled WGS sequence"/>
</dbReference>